<keyword evidence="1" id="KW-0472">Membrane</keyword>
<feature type="transmembrane region" description="Helical" evidence="1">
    <location>
        <begin position="12"/>
        <end position="34"/>
    </location>
</feature>
<evidence type="ECO:0000313" key="3">
    <source>
        <dbReference type="Proteomes" id="UP001595823"/>
    </source>
</evidence>
<dbReference type="RefSeq" id="WP_380624860.1">
    <property type="nucleotide sequence ID" value="NZ_JBHSDK010000049.1"/>
</dbReference>
<dbReference type="EMBL" id="JBHSDK010000049">
    <property type="protein sequence ID" value="MFC4337655.1"/>
    <property type="molecule type" value="Genomic_DNA"/>
</dbReference>
<dbReference type="Proteomes" id="UP001595823">
    <property type="component" value="Unassembled WGS sequence"/>
</dbReference>
<accession>A0ABV8U5H8</accession>
<evidence type="ECO:0000256" key="1">
    <source>
        <dbReference type="SAM" id="Phobius"/>
    </source>
</evidence>
<feature type="transmembrane region" description="Helical" evidence="1">
    <location>
        <begin position="54"/>
        <end position="77"/>
    </location>
</feature>
<evidence type="ECO:0000313" key="2">
    <source>
        <dbReference type="EMBL" id="MFC4337655.1"/>
    </source>
</evidence>
<organism evidence="2 3">
    <name type="scientific">Salininema proteolyticum</name>
    <dbReference type="NCBI Taxonomy" id="1607685"/>
    <lineage>
        <taxon>Bacteria</taxon>
        <taxon>Bacillati</taxon>
        <taxon>Actinomycetota</taxon>
        <taxon>Actinomycetes</taxon>
        <taxon>Glycomycetales</taxon>
        <taxon>Glycomycetaceae</taxon>
        <taxon>Salininema</taxon>
    </lineage>
</organism>
<keyword evidence="1" id="KW-1133">Transmembrane helix</keyword>
<feature type="transmembrane region" description="Helical" evidence="1">
    <location>
        <begin position="114"/>
        <end position="134"/>
    </location>
</feature>
<gene>
    <name evidence="2" type="ORF">ACFPET_20880</name>
</gene>
<feature type="transmembrane region" description="Helical" evidence="1">
    <location>
        <begin position="84"/>
        <end position="108"/>
    </location>
</feature>
<protein>
    <submittedName>
        <fullName evidence="2">Uncharacterized protein</fullName>
    </submittedName>
</protein>
<keyword evidence="3" id="KW-1185">Reference proteome</keyword>
<reference evidence="3" key="1">
    <citation type="journal article" date="2019" name="Int. J. Syst. Evol. Microbiol.">
        <title>The Global Catalogue of Microorganisms (GCM) 10K type strain sequencing project: providing services to taxonomists for standard genome sequencing and annotation.</title>
        <authorList>
            <consortium name="The Broad Institute Genomics Platform"/>
            <consortium name="The Broad Institute Genome Sequencing Center for Infectious Disease"/>
            <person name="Wu L."/>
            <person name="Ma J."/>
        </authorList>
    </citation>
    <scope>NUCLEOTIDE SEQUENCE [LARGE SCALE GENOMIC DNA]</scope>
    <source>
        <strain evidence="3">IBRC-M 10908</strain>
    </source>
</reference>
<proteinExistence type="predicted"/>
<comment type="caution">
    <text evidence="2">The sequence shown here is derived from an EMBL/GenBank/DDBJ whole genome shotgun (WGS) entry which is preliminary data.</text>
</comment>
<keyword evidence="1" id="KW-0812">Transmembrane</keyword>
<name>A0ABV8U5H8_9ACTN</name>
<sequence length="150" mass="15437">MDRKSLSSPTARFLVAYPLVVGAGAAVALLAPWYEMASLPPWQADASTRVTANGNFIGGVLGTVLFTAAVVVTVWGCSRVTRSGLIAGVVLASSIAPGMVLLAAMVAAGWWGGLLWLLPAGMAVVSLIEAVLSIRERHVPGPGQQGWAQA</sequence>